<dbReference type="AlphaFoldDB" id="A0A8H6XJ60"/>
<dbReference type="Gene3D" id="3.30.70.330">
    <property type="match status" value="1"/>
</dbReference>
<sequence length="324" mass="35585">MWLLCFQLGSSTRCLSSDLHIVLVSTLRTPALRLAYCTFRILTSLHPNIFICTTSHCWPLLPPPHHKHTLTPPRLRSAWKLQEIDMAPTGISIPPSADADPDRDRERDLGGEGRDGDRERGGGGRRRGGAVDAAAAGVREGMGGQGKSTRLSLSLSFSEHLLAAFPRNNPGNNLHVSGLSQKIDSRDLEEAFGKMGRVHFALPCCLPLPIAVVLQVQKESVMYDPHTHESGGFGFMKAFDFLHTLSFPPPALHRWKPAKKPTQRWSRPTTPSAAARPFVSRRCAYLSSSTSSLVWYVCDSAALANRLSPGVSRFVPISRTSHSH</sequence>
<organism evidence="2 3">
    <name type="scientific">Mycena venus</name>
    <dbReference type="NCBI Taxonomy" id="2733690"/>
    <lineage>
        <taxon>Eukaryota</taxon>
        <taxon>Fungi</taxon>
        <taxon>Dikarya</taxon>
        <taxon>Basidiomycota</taxon>
        <taxon>Agaricomycotina</taxon>
        <taxon>Agaricomycetes</taxon>
        <taxon>Agaricomycetidae</taxon>
        <taxon>Agaricales</taxon>
        <taxon>Marasmiineae</taxon>
        <taxon>Mycenaceae</taxon>
        <taxon>Mycena</taxon>
    </lineage>
</organism>
<protein>
    <submittedName>
        <fullName evidence="2">RNA-binding domain-containing protein</fullName>
    </submittedName>
</protein>
<dbReference type="Proteomes" id="UP000620124">
    <property type="component" value="Unassembled WGS sequence"/>
</dbReference>
<reference evidence="2" key="1">
    <citation type="submission" date="2020-05" db="EMBL/GenBank/DDBJ databases">
        <title>Mycena genomes resolve the evolution of fungal bioluminescence.</title>
        <authorList>
            <person name="Tsai I.J."/>
        </authorList>
    </citation>
    <scope>NUCLEOTIDE SEQUENCE</scope>
    <source>
        <strain evidence="2">CCC161011</strain>
    </source>
</reference>
<evidence type="ECO:0000256" key="1">
    <source>
        <dbReference type="SAM" id="MobiDB-lite"/>
    </source>
</evidence>
<evidence type="ECO:0000313" key="2">
    <source>
        <dbReference type="EMBL" id="KAF7342513.1"/>
    </source>
</evidence>
<dbReference type="InterPro" id="IPR012677">
    <property type="entry name" value="Nucleotide-bd_a/b_plait_sf"/>
</dbReference>
<proteinExistence type="predicted"/>
<gene>
    <name evidence="2" type="ORF">MVEN_01841400</name>
</gene>
<feature type="region of interest" description="Disordered" evidence="1">
    <location>
        <begin position="88"/>
        <end position="130"/>
    </location>
</feature>
<evidence type="ECO:0000313" key="3">
    <source>
        <dbReference type="Proteomes" id="UP000620124"/>
    </source>
</evidence>
<accession>A0A8H6XJ60</accession>
<keyword evidence="3" id="KW-1185">Reference proteome</keyword>
<dbReference type="GO" id="GO:0003676">
    <property type="term" value="F:nucleic acid binding"/>
    <property type="evidence" value="ECO:0007669"/>
    <property type="project" value="InterPro"/>
</dbReference>
<dbReference type="SUPFAM" id="SSF54928">
    <property type="entry name" value="RNA-binding domain, RBD"/>
    <property type="match status" value="1"/>
</dbReference>
<feature type="compositionally biased region" description="Basic and acidic residues" evidence="1">
    <location>
        <begin position="100"/>
        <end position="122"/>
    </location>
</feature>
<dbReference type="EMBL" id="JACAZI010000017">
    <property type="protein sequence ID" value="KAF7342513.1"/>
    <property type="molecule type" value="Genomic_DNA"/>
</dbReference>
<comment type="caution">
    <text evidence="2">The sequence shown here is derived from an EMBL/GenBank/DDBJ whole genome shotgun (WGS) entry which is preliminary data.</text>
</comment>
<name>A0A8H6XJ60_9AGAR</name>
<dbReference type="InterPro" id="IPR035979">
    <property type="entry name" value="RBD_domain_sf"/>
</dbReference>
<dbReference type="OrthoDB" id="6159137at2759"/>